<dbReference type="InterPro" id="IPR044965">
    <property type="entry name" value="Glyco_hydro_17_plant"/>
</dbReference>
<feature type="domain" description="X8" evidence="18">
    <location>
        <begin position="366"/>
        <end position="449"/>
    </location>
</feature>
<dbReference type="Gene3D" id="1.20.58.1040">
    <property type="match status" value="1"/>
</dbReference>
<evidence type="ECO:0000256" key="13">
    <source>
        <dbReference type="ARBA" id="ARBA00023288"/>
    </source>
</evidence>
<dbReference type="Gene3D" id="3.20.20.80">
    <property type="entry name" value="Glycosidases"/>
    <property type="match status" value="1"/>
</dbReference>
<dbReference type="InterPro" id="IPR000490">
    <property type="entry name" value="Glyco_hydro_17"/>
</dbReference>
<keyword evidence="5" id="KW-1003">Cell membrane</keyword>
<evidence type="ECO:0000256" key="1">
    <source>
        <dbReference type="ARBA" id="ARBA00000382"/>
    </source>
</evidence>
<evidence type="ECO:0000256" key="14">
    <source>
        <dbReference type="ARBA" id="ARBA00023295"/>
    </source>
</evidence>
<comment type="subcellular location">
    <subcellularLocation>
        <location evidence="2">Cell membrane</location>
        <topology evidence="2">Lipid-anchor</topology>
        <topology evidence="2">GPI-anchor</topology>
    </subcellularLocation>
</comment>
<dbReference type="Pfam" id="PF07983">
    <property type="entry name" value="X8"/>
    <property type="match status" value="1"/>
</dbReference>
<feature type="signal peptide" evidence="17">
    <location>
        <begin position="1"/>
        <end position="22"/>
    </location>
</feature>
<evidence type="ECO:0000256" key="15">
    <source>
        <dbReference type="RuleBase" id="RU004335"/>
    </source>
</evidence>
<comment type="caution">
    <text evidence="19">The sequence shown here is derived from an EMBL/GenBank/DDBJ whole genome shotgun (WGS) entry which is preliminary data.</text>
</comment>
<sequence length="479" mass="53143">MAWTKALIWLSCLLVLLSMSLAEGIGINWGTMASHPLQPLVVVQLLKDNGIKKVKLFDSDHWTVSAFANSNIEVTIAIPNDQLSRFSDDYGNAKDWVKENVTSHLKNPGGVKIKYVGVGNEPFLKSYNGSFMKSTFPALKNIQKALDEAGHGDEIKATIPLNADVYESSTDKPSGGSFRSDIKTLMTDIVHFLHNNKAPFLVNIYPFLSLYLNPNFPINFAFFEGADKPIQDNNIQYTNVFDANYDTLVWSLKNAGVPDLKIVVGEVGWPTDGDKHGTIELAQKWYSGFMKKMASEKGTPLRPGPLDVYLFGLVDENMKSIAPGSFERHWGIFRYDGKPKFPLDLSGNGHEIELVPAKGVLYLPSQWCVFDKSATNLKDVPANMNYACSLADCTPLGFGSSCNNLDNYGNMSYAFNMYYQMQDQDVEACNFQGLAKLTKQNPSTGHCVFPIEIMSSGERLKFLHVTSALLLLLIVAILM</sequence>
<dbReference type="GO" id="GO:0005975">
    <property type="term" value="P:carbohydrate metabolic process"/>
    <property type="evidence" value="ECO:0007669"/>
    <property type="project" value="InterPro"/>
</dbReference>
<keyword evidence="13" id="KW-0449">Lipoprotein</keyword>
<evidence type="ECO:0000256" key="6">
    <source>
        <dbReference type="ARBA" id="ARBA00022622"/>
    </source>
</evidence>
<evidence type="ECO:0000256" key="16">
    <source>
        <dbReference type="RuleBase" id="RU004336"/>
    </source>
</evidence>
<reference evidence="19 20" key="1">
    <citation type="submission" date="2024-01" db="EMBL/GenBank/DDBJ databases">
        <title>Genome assemblies of Stephania.</title>
        <authorList>
            <person name="Yang L."/>
        </authorList>
    </citation>
    <scope>NUCLEOTIDE SEQUENCE [LARGE SCALE GENOMIC DNA]</scope>
    <source>
        <strain evidence="19">JXDWG</strain>
        <tissue evidence="19">Leaf</tissue>
    </source>
</reference>
<dbReference type="InterPro" id="IPR012946">
    <property type="entry name" value="X8"/>
</dbReference>
<evidence type="ECO:0000259" key="18">
    <source>
        <dbReference type="SMART" id="SM00768"/>
    </source>
</evidence>
<name>A0AAP0IAD1_9MAGN</name>
<dbReference type="SMART" id="SM00768">
    <property type="entry name" value="X8"/>
    <property type="match status" value="1"/>
</dbReference>
<dbReference type="GO" id="GO:0005886">
    <property type="term" value="C:plasma membrane"/>
    <property type="evidence" value="ECO:0007669"/>
    <property type="project" value="UniProtKB-SubCell"/>
</dbReference>
<keyword evidence="12" id="KW-0325">Glycoprotein</keyword>
<keyword evidence="14 16" id="KW-0326">Glycosidase</keyword>
<gene>
    <name evidence="19" type="ORF">Scep_018685</name>
</gene>
<dbReference type="GO" id="GO:0098552">
    <property type="term" value="C:side of membrane"/>
    <property type="evidence" value="ECO:0007669"/>
    <property type="project" value="UniProtKB-KW"/>
</dbReference>
<evidence type="ECO:0000256" key="9">
    <source>
        <dbReference type="ARBA" id="ARBA00022821"/>
    </source>
</evidence>
<evidence type="ECO:0000256" key="2">
    <source>
        <dbReference type="ARBA" id="ARBA00004609"/>
    </source>
</evidence>
<dbReference type="GO" id="GO:0042973">
    <property type="term" value="F:glucan endo-1,3-beta-D-glucosidase activity"/>
    <property type="evidence" value="ECO:0007669"/>
    <property type="project" value="UniProtKB-EC"/>
</dbReference>
<comment type="similarity">
    <text evidence="3 15">Belongs to the glycosyl hydrolase 17 family.</text>
</comment>
<keyword evidence="20" id="KW-1185">Reference proteome</keyword>
<evidence type="ECO:0000256" key="4">
    <source>
        <dbReference type="ARBA" id="ARBA00012780"/>
    </source>
</evidence>
<dbReference type="FunFam" id="1.20.58.1040:FF:000002">
    <property type="entry name" value="Glucan endo-1,3-beta-glucosidase 8"/>
    <property type="match status" value="1"/>
</dbReference>
<evidence type="ECO:0000256" key="11">
    <source>
        <dbReference type="ARBA" id="ARBA00023157"/>
    </source>
</evidence>
<keyword evidence="10" id="KW-0472">Membrane</keyword>
<keyword evidence="6" id="KW-0336">GPI-anchor</keyword>
<evidence type="ECO:0000313" key="20">
    <source>
        <dbReference type="Proteomes" id="UP001419268"/>
    </source>
</evidence>
<accession>A0AAP0IAD1</accession>
<keyword evidence="7 17" id="KW-0732">Signal</keyword>
<organism evidence="19 20">
    <name type="scientific">Stephania cephalantha</name>
    <dbReference type="NCBI Taxonomy" id="152367"/>
    <lineage>
        <taxon>Eukaryota</taxon>
        <taxon>Viridiplantae</taxon>
        <taxon>Streptophyta</taxon>
        <taxon>Embryophyta</taxon>
        <taxon>Tracheophyta</taxon>
        <taxon>Spermatophyta</taxon>
        <taxon>Magnoliopsida</taxon>
        <taxon>Ranunculales</taxon>
        <taxon>Menispermaceae</taxon>
        <taxon>Menispermoideae</taxon>
        <taxon>Cissampelideae</taxon>
        <taxon>Stephania</taxon>
    </lineage>
</organism>
<evidence type="ECO:0000256" key="8">
    <source>
        <dbReference type="ARBA" id="ARBA00022801"/>
    </source>
</evidence>
<evidence type="ECO:0000256" key="12">
    <source>
        <dbReference type="ARBA" id="ARBA00023180"/>
    </source>
</evidence>
<dbReference type="PANTHER" id="PTHR32227">
    <property type="entry name" value="GLUCAN ENDO-1,3-BETA-GLUCOSIDASE BG1-RELATED-RELATED"/>
    <property type="match status" value="1"/>
</dbReference>
<keyword evidence="9" id="KW-0611">Plant defense</keyword>
<dbReference type="InterPro" id="IPR017853">
    <property type="entry name" value="GH"/>
</dbReference>
<protein>
    <recommendedName>
        <fullName evidence="4">glucan endo-1,3-beta-D-glucosidase</fullName>
        <ecNumber evidence="4">3.2.1.39</ecNumber>
    </recommendedName>
</protein>
<evidence type="ECO:0000256" key="10">
    <source>
        <dbReference type="ARBA" id="ARBA00023136"/>
    </source>
</evidence>
<dbReference type="Pfam" id="PF00332">
    <property type="entry name" value="Glyco_hydro_17"/>
    <property type="match status" value="1"/>
</dbReference>
<dbReference type="PROSITE" id="PS00587">
    <property type="entry name" value="GLYCOSYL_HYDROL_F17"/>
    <property type="match status" value="1"/>
</dbReference>
<comment type="catalytic activity">
    <reaction evidence="1">
        <text>Hydrolysis of (1-&gt;3)-beta-D-glucosidic linkages in (1-&gt;3)-beta-D-glucans.</text>
        <dbReference type="EC" id="3.2.1.39"/>
    </reaction>
</comment>
<proteinExistence type="inferred from homology"/>
<dbReference type="Proteomes" id="UP001419268">
    <property type="component" value="Unassembled WGS sequence"/>
</dbReference>
<evidence type="ECO:0000313" key="19">
    <source>
        <dbReference type="EMBL" id="KAK9111166.1"/>
    </source>
</evidence>
<evidence type="ECO:0000256" key="5">
    <source>
        <dbReference type="ARBA" id="ARBA00022475"/>
    </source>
</evidence>
<dbReference type="GO" id="GO:0006952">
    <property type="term" value="P:defense response"/>
    <property type="evidence" value="ECO:0007669"/>
    <property type="project" value="UniProtKB-KW"/>
</dbReference>
<dbReference type="SUPFAM" id="SSF51445">
    <property type="entry name" value="(Trans)glycosidases"/>
    <property type="match status" value="1"/>
</dbReference>
<dbReference type="FunFam" id="3.20.20.80:FF:000008">
    <property type="entry name" value="Glucan endo-1,3-beta-glucosidase 5"/>
    <property type="match status" value="1"/>
</dbReference>
<dbReference type="EMBL" id="JBBNAG010000008">
    <property type="protein sequence ID" value="KAK9111166.1"/>
    <property type="molecule type" value="Genomic_DNA"/>
</dbReference>
<evidence type="ECO:0000256" key="3">
    <source>
        <dbReference type="ARBA" id="ARBA00008773"/>
    </source>
</evidence>
<evidence type="ECO:0000256" key="7">
    <source>
        <dbReference type="ARBA" id="ARBA00022729"/>
    </source>
</evidence>
<keyword evidence="11" id="KW-1015">Disulfide bond</keyword>
<dbReference type="AlphaFoldDB" id="A0AAP0IAD1"/>
<dbReference type="EC" id="3.2.1.39" evidence="4"/>
<keyword evidence="8 16" id="KW-0378">Hydrolase</keyword>
<evidence type="ECO:0000256" key="17">
    <source>
        <dbReference type="SAM" id="SignalP"/>
    </source>
</evidence>
<feature type="chain" id="PRO_5043047553" description="glucan endo-1,3-beta-D-glucosidase" evidence="17">
    <location>
        <begin position="23"/>
        <end position="479"/>
    </location>
</feature>